<dbReference type="PIR" id="T35604">
    <property type="entry name" value="T35604"/>
</dbReference>
<evidence type="ECO:0000256" key="1">
    <source>
        <dbReference type="SAM" id="MobiDB-lite"/>
    </source>
</evidence>
<protein>
    <recommendedName>
        <fullName evidence="4">Transcriptional regulator</fullName>
    </recommendedName>
</protein>
<feature type="region of interest" description="Disordered" evidence="1">
    <location>
        <begin position="55"/>
        <end position="106"/>
    </location>
</feature>
<evidence type="ECO:0000313" key="3">
    <source>
        <dbReference type="Proteomes" id="UP000001973"/>
    </source>
</evidence>
<sequence length="106" mass="11671">MEITLAALQGRWTTLVIRELLRGDHSYSDLRAALAAPSDKVTKVAADVITRWSSARARASQPVTARSRRTALASPPPSRTRAPPGTAGDRLTSPRPRRVRARPRRH</sequence>
<dbReference type="OrthoDB" id="370168at2"/>
<proteinExistence type="predicted"/>
<reference evidence="2 3" key="2">
    <citation type="journal article" date="2002" name="Nature">
        <title>Complete genome sequence of the model actinomycete Streptomyces coelicolor A3(2).</title>
        <authorList>
            <person name="Bentley S.D."/>
            <person name="Chater K.F."/>
            <person name="Cerdeno-Tarraga A.M."/>
            <person name="Challis G.L."/>
            <person name="Thomson N.R."/>
            <person name="James K.D."/>
            <person name="Harris D.E."/>
            <person name="Quail M.A."/>
            <person name="Kieser H."/>
            <person name="Harper D."/>
            <person name="Bateman A."/>
            <person name="Brown S."/>
            <person name="Chandra G."/>
            <person name="Chen C.W."/>
            <person name="Collins M."/>
            <person name="Cronin A."/>
            <person name="Fraser A."/>
            <person name="Goble A."/>
            <person name="Hidalgo J."/>
            <person name="Hornsby T."/>
            <person name="Howarth S."/>
            <person name="Huang C.H."/>
            <person name="Kieser T."/>
            <person name="Larke L."/>
            <person name="Murphy L."/>
            <person name="Oliver K."/>
            <person name="O'Neil S."/>
            <person name="Rabbinowitsch E."/>
            <person name="Rajandream M.A."/>
            <person name="Rutherford K."/>
            <person name="Rutter S."/>
            <person name="Seeger K."/>
            <person name="Saunders D."/>
            <person name="Sharp S."/>
            <person name="Squares R."/>
            <person name="Squares S."/>
            <person name="Taylor K."/>
            <person name="Warren T."/>
            <person name="Wietzorrek A."/>
            <person name="Woodward J."/>
            <person name="Barrell B.G."/>
            <person name="Parkhill J."/>
            <person name="Hopwood D.A."/>
        </authorList>
    </citation>
    <scope>NUCLEOTIDE SEQUENCE [LARGE SCALE GENOMIC DNA]</scope>
    <source>
        <strain evidence="3">ATCC BAA-471 / A3(2) / M145</strain>
    </source>
</reference>
<name>Q9XAG6_STRCO</name>
<evidence type="ECO:0008006" key="4">
    <source>
        <dbReference type="Google" id="ProtNLM"/>
    </source>
</evidence>
<dbReference type="EMBL" id="AL645882">
    <property type="protein sequence ID" value="CAB45599.1"/>
    <property type="molecule type" value="Genomic_DNA"/>
</dbReference>
<dbReference type="STRING" id="100226.gene:17762975"/>
<dbReference type="KEGG" id="sco:SCO5325"/>
<dbReference type="AlphaFoldDB" id="Q9XAG6"/>
<dbReference type="Proteomes" id="UP000001973">
    <property type="component" value="Chromosome"/>
</dbReference>
<organism evidence="2 3">
    <name type="scientific">Streptomyces coelicolor (strain ATCC BAA-471 / A3(2) / M145)</name>
    <dbReference type="NCBI Taxonomy" id="100226"/>
    <lineage>
        <taxon>Bacteria</taxon>
        <taxon>Bacillati</taxon>
        <taxon>Actinomycetota</taxon>
        <taxon>Actinomycetes</taxon>
        <taxon>Kitasatosporales</taxon>
        <taxon>Streptomycetaceae</taxon>
        <taxon>Streptomyces</taxon>
        <taxon>Streptomyces albidoflavus group</taxon>
    </lineage>
</organism>
<dbReference type="InterPro" id="IPR036388">
    <property type="entry name" value="WH-like_DNA-bd_sf"/>
</dbReference>
<accession>Q9XAG6</accession>
<dbReference type="InParanoid" id="Q9XAG6"/>
<feature type="compositionally biased region" description="Basic residues" evidence="1">
    <location>
        <begin position="95"/>
        <end position="106"/>
    </location>
</feature>
<keyword evidence="3" id="KW-1185">Reference proteome</keyword>
<dbReference type="PaxDb" id="100226-SCO5325"/>
<gene>
    <name evidence="2" type="ordered locus">SCO5325</name>
    <name evidence="2" type="ORF">SC6G9.08c</name>
</gene>
<evidence type="ECO:0000313" key="2">
    <source>
        <dbReference type="EMBL" id="CAB45599.1"/>
    </source>
</evidence>
<dbReference type="HOGENOM" id="CLU_2221648_0_0_11"/>
<dbReference type="EMBL" id="AL939123">
    <property type="protein sequence ID" value="CAB45599.1"/>
    <property type="molecule type" value="Genomic_DNA"/>
</dbReference>
<reference evidence="2 3" key="1">
    <citation type="journal article" date="1996" name="Mol. Microbiol.">
        <title>A set of ordered cosmids and a detailed genetic and physical map for the 8 Mb Streptomyces coelicolor A3(2) chromosome.</title>
        <authorList>
            <person name="Redenbach M."/>
            <person name="Kieser H.M."/>
            <person name="Denapaite D."/>
            <person name="Eichner A."/>
            <person name="Cullum J."/>
            <person name="Kinashi H."/>
            <person name="Hopwood D.A."/>
        </authorList>
    </citation>
    <scope>NUCLEOTIDE SEQUENCE [LARGE SCALE GENOMIC DNA]</scope>
    <source>
        <strain evidence="3">ATCC BAA-471 / A3(2) / M145</strain>
    </source>
</reference>
<dbReference type="Gene3D" id="1.10.10.10">
    <property type="entry name" value="Winged helix-like DNA-binding domain superfamily/Winged helix DNA-binding domain"/>
    <property type="match status" value="1"/>
</dbReference>